<comment type="caution">
    <text evidence="1">The sequence shown here is derived from an EMBL/GenBank/DDBJ whole genome shotgun (WGS) entry which is preliminary data.</text>
</comment>
<dbReference type="EMBL" id="JBHTKX010000005">
    <property type="protein sequence ID" value="MFD1130927.1"/>
    <property type="molecule type" value="Genomic_DNA"/>
</dbReference>
<evidence type="ECO:0000313" key="1">
    <source>
        <dbReference type="EMBL" id="MFD1130927.1"/>
    </source>
</evidence>
<accession>A0ABW3PY33</accession>
<protein>
    <submittedName>
        <fullName evidence="1">Uncharacterized protein</fullName>
    </submittedName>
</protein>
<dbReference type="RefSeq" id="WP_379294061.1">
    <property type="nucleotide sequence ID" value="NZ_JBHTKX010000005.1"/>
</dbReference>
<reference evidence="2" key="1">
    <citation type="journal article" date="2019" name="Int. J. Syst. Evol. Microbiol.">
        <title>The Global Catalogue of Microorganisms (GCM) 10K type strain sequencing project: providing services to taxonomists for standard genome sequencing and annotation.</title>
        <authorList>
            <consortium name="The Broad Institute Genomics Platform"/>
            <consortium name="The Broad Institute Genome Sequencing Center for Infectious Disease"/>
            <person name="Wu L."/>
            <person name="Ma J."/>
        </authorList>
    </citation>
    <scope>NUCLEOTIDE SEQUENCE [LARGE SCALE GENOMIC DNA]</scope>
    <source>
        <strain evidence="2">CCUG 53519</strain>
    </source>
</reference>
<name>A0ABW3PY33_9BACL</name>
<keyword evidence="2" id="KW-1185">Reference proteome</keyword>
<proteinExistence type="predicted"/>
<organism evidence="1 2">
    <name type="scientific">Paenibacillus provencensis</name>
    <dbReference type="NCBI Taxonomy" id="441151"/>
    <lineage>
        <taxon>Bacteria</taxon>
        <taxon>Bacillati</taxon>
        <taxon>Bacillota</taxon>
        <taxon>Bacilli</taxon>
        <taxon>Bacillales</taxon>
        <taxon>Paenibacillaceae</taxon>
        <taxon>Paenibacillus</taxon>
    </lineage>
</organism>
<gene>
    <name evidence="1" type="ORF">ACFQ3J_22590</name>
</gene>
<evidence type="ECO:0000313" key="2">
    <source>
        <dbReference type="Proteomes" id="UP001597169"/>
    </source>
</evidence>
<dbReference type="Proteomes" id="UP001597169">
    <property type="component" value="Unassembled WGS sequence"/>
</dbReference>
<sequence length="75" mass="8175">MMHTFGGGETLFCAVHSGCFCLDVADSEEWWSKQKPKVVPISKTAYSLGRQRQKSSSPLGVEEGDVVALMGEQLV</sequence>